<keyword evidence="4 10" id="KW-0963">Cytoplasm</keyword>
<dbReference type="GO" id="GO:0009306">
    <property type="term" value="P:protein secretion"/>
    <property type="evidence" value="ECO:0007669"/>
    <property type="project" value="EnsemblMetazoa"/>
</dbReference>
<evidence type="ECO:0000256" key="2">
    <source>
        <dbReference type="ARBA" id="ARBA00011775"/>
    </source>
</evidence>
<evidence type="ECO:0000256" key="12">
    <source>
        <dbReference type="SAM" id="MobiDB-lite"/>
    </source>
</evidence>
<evidence type="ECO:0000256" key="5">
    <source>
        <dbReference type="ARBA" id="ARBA00022892"/>
    </source>
</evidence>
<evidence type="ECO:0000256" key="1">
    <source>
        <dbReference type="ARBA" id="ARBA00010516"/>
    </source>
</evidence>
<comment type="subunit">
    <text evidence="2 10">Oligomeric complex that consists of at least the alpha, beta, beta', gamma, delta, epsilon and zeta subunits.</text>
</comment>
<dbReference type="InterPro" id="IPR022775">
    <property type="entry name" value="AP_mu_sigma_su"/>
</dbReference>
<feature type="compositionally biased region" description="Gly residues" evidence="12">
    <location>
        <begin position="179"/>
        <end position="189"/>
    </location>
</feature>
<gene>
    <name evidence="14" type="primary">Dana\GF21077</name>
    <name evidence="14" type="synonym">dana_GLEANR_4302</name>
    <name evidence="14" type="ORF">GF21077</name>
</gene>
<comment type="function">
    <text evidence="10">The coatomer is a cytosolic protein complex that binds to dilysine motifs and reversibly associates with Golgi non-clathrin-coated vesicles, which further mediate biosynthetic protein transport from the ER, via the Golgi up to the trans Golgi network. Coatomer complex is required for budding from Golgi membranes, and is essential for the retrograde Golgi-to-ER transport of dilysine-tagged proteins.</text>
</comment>
<evidence type="ECO:0000259" key="13">
    <source>
        <dbReference type="PROSITE" id="PS51072"/>
    </source>
</evidence>
<keyword evidence="6 10" id="KW-0653">Protein transport</keyword>
<evidence type="ECO:0000256" key="7">
    <source>
        <dbReference type="ARBA" id="ARBA00023034"/>
    </source>
</evidence>
<reference evidence="14 15" key="1">
    <citation type="journal article" date="2007" name="Nature">
        <title>Evolution of genes and genomes on the Drosophila phylogeny.</title>
        <authorList>
            <consortium name="Drosophila 12 Genomes Consortium"/>
            <person name="Clark A.G."/>
            <person name="Eisen M.B."/>
            <person name="Smith D.R."/>
            <person name="Bergman C.M."/>
            <person name="Oliver B."/>
            <person name="Markow T.A."/>
            <person name="Kaufman T.C."/>
            <person name="Kellis M."/>
            <person name="Gelbart W."/>
            <person name="Iyer V.N."/>
            <person name="Pollard D.A."/>
            <person name="Sackton T.B."/>
            <person name="Larracuente A.M."/>
            <person name="Singh N.D."/>
            <person name="Abad J.P."/>
            <person name="Abt D.N."/>
            <person name="Adryan B."/>
            <person name="Aguade M."/>
            <person name="Akashi H."/>
            <person name="Anderson W.W."/>
            <person name="Aquadro C.F."/>
            <person name="Ardell D.H."/>
            <person name="Arguello R."/>
            <person name="Artieri C.G."/>
            <person name="Barbash D.A."/>
            <person name="Barker D."/>
            <person name="Barsanti P."/>
            <person name="Batterham P."/>
            <person name="Batzoglou S."/>
            <person name="Begun D."/>
            <person name="Bhutkar A."/>
            <person name="Blanco E."/>
            <person name="Bosak S.A."/>
            <person name="Bradley R.K."/>
            <person name="Brand A.D."/>
            <person name="Brent M.R."/>
            <person name="Brooks A.N."/>
            <person name="Brown R.H."/>
            <person name="Butlin R.K."/>
            <person name="Caggese C."/>
            <person name="Calvi B.R."/>
            <person name="Bernardo de Carvalho A."/>
            <person name="Caspi A."/>
            <person name="Castrezana S."/>
            <person name="Celniker S.E."/>
            <person name="Chang J.L."/>
            <person name="Chapple C."/>
            <person name="Chatterji S."/>
            <person name="Chinwalla A."/>
            <person name="Civetta A."/>
            <person name="Clifton S.W."/>
            <person name="Comeron J.M."/>
            <person name="Costello J.C."/>
            <person name="Coyne J.A."/>
            <person name="Daub J."/>
            <person name="David R.G."/>
            <person name="Delcher A.L."/>
            <person name="Delehaunty K."/>
            <person name="Do C.B."/>
            <person name="Ebling H."/>
            <person name="Edwards K."/>
            <person name="Eickbush T."/>
            <person name="Evans J.D."/>
            <person name="Filipski A."/>
            <person name="Findeiss S."/>
            <person name="Freyhult E."/>
            <person name="Fulton L."/>
            <person name="Fulton R."/>
            <person name="Garcia A.C."/>
            <person name="Gardiner A."/>
            <person name="Garfield D.A."/>
            <person name="Garvin B.E."/>
            <person name="Gibson G."/>
            <person name="Gilbert D."/>
            <person name="Gnerre S."/>
            <person name="Godfrey J."/>
            <person name="Good R."/>
            <person name="Gotea V."/>
            <person name="Gravely B."/>
            <person name="Greenberg A.J."/>
            <person name="Griffiths-Jones S."/>
            <person name="Gross S."/>
            <person name="Guigo R."/>
            <person name="Gustafson E.A."/>
            <person name="Haerty W."/>
            <person name="Hahn M.W."/>
            <person name="Halligan D.L."/>
            <person name="Halpern A.L."/>
            <person name="Halter G.M."/>
            <person name="Han M.V."/>
            <person name="Heger A."/>
            <person name="Hillier L."/>
            <person name="Hinrichs A.S."/>
            <person name="Holmes I."/>
            <person name="Hoskins R.A."/>
            <person name="Hubisz M.J."/>
            <person name="Hultmark D."/>
            <person name="Huntley M.A."/>
            <person name="Jaffe D.B."/>
            <person name="Jagadeeshan S."/>
            <person name="Jeck W.R."/>
            <person name="Johnson J."/>
            <person name="Jones C.D."/>
            <person name="Jordan W.C."/>
            <person name="Karpen G.H."/>
            <person name="Kataoka E."/>
            <person name="Keightley P.D."/>
            <person name="Kheradpour P."/>
            <person name="Kirkness E.F."/>
            <person name="Koerich L.B."/>
            <person name="Kristiansen K."/>
            <person name="Kudrna D."/>
            <person name="Kulathinal R.J."/>
            <person name="Kumar S."/>
            <person name="Kwok R."/>
            <person name="Lander E."/>
            <person name="Langley C.H."/>
            <person name="Lapoint R."/>
            <person name="Lazzaro B.P."/>
            <person name="Lee S.J."/>
            <person name="Levesque L."/>
            <person name="Li R."/>
            <person name="Lin C.F."/>
            <person name="Lin M.F."/>
            <person name="Lindblad-Toh K."/>
            <person name="Llopart A."/>
            <person name="Long M."/>
            <person name="Low L."/>
            <person name="Lozovsky E."/>
            <person name="Lu J."/>
            <person name="Luo M."/>
            <person name="Machado C.A."/>
            <person name="Makalowski W."/>
            <person name="Marzo M."/>
            <person name="Matsuda M."/>
            <person name="Matzkin L."/>
            <person name="McAllister B."/>
            <person name="McBride C.S."/>
            <person name="McKernan B."/>
            <person name="McKernan K."/>
            <person name="Mendez-Lago M."/>
            <person name="Minx P."/>
            <person name="Mollenhauer M.U."/>
            <person name="Montooth K."/>
            <person name="Mount S.M."/>
            <person name="Mu X."/>
            <person name="Myers E."/>
            <person name="Negre B."/>
            <person name="Newfeld S."/>
            <person name="Nielsen R."/>
            <person name="Noor M.A."/>
            <person name="O'Grady P."/>
            <person name="Pachter L."/>
            <person name="Papaceit M."/>
            <person name="Parisi M.J."/>
            <person name="Parisi M."/>
            <person name="Parts L."/>
            <person name="Pedersen J.S."/>
            <person name="Pesole G."/>
            <person name="Phillippy A.M."/>
            <person name="Ponting C.P."/>
            <person name="Pop M."/>
            <person name="Porcelli D."/>
            <person name="Powell J.R."/>
            <person name="Prohaska S."/>
            <person name="Pruitt K."/>
            <person name="Puig M."/>
            <person name="Quesneville H."/>
            <person name="Ram K.R."/>
            <person name="Rand D."/>
            <person name="Rasmussen M.D."/>
            <person name="Reed L.K."/>
            <person name="Reenan R."/>
            <person name="Reily A."/>
            <person name="Remington K.A."/>
            <person name="Rieger T.T."/>
            <person name="Ritchie M.G."/>
            <person name="Robin C."/>
            <person name="Rogers Y.H."/>
            <person name="Rohde C."/>
            <person name="Rozas J."/>
            <person name="Rubenfield M.J."/>
            <person name="Ruiz A."/>
            <person name="Russo S."/>
            <person name="Salzberg S.L."/>
            <person name="Sanchez-Gracia A."/>
            <person name="Saranga D.J."/>
            <person name="Sato H."/>
            <person name="Schaeffer S.W."/>
            <person name="Schatz M.C."/>
            <person name="Schlenke T."/>
            <person name="Schwartz R."/>
            <person name="Segarra C."/>
            <person name="Singh R.S."/>
            <person name="Sirot L."/>
            <person name="Sirota M."/>
            <person name="Sisneros N.B."/>
            <person name="Smith C.D."/>
            <person name="Smith T.F."/>
            <person name="Spieth J."/>
            <person name="Stage D.E."/>
            <person name="Stark A."/>
            <person name="Stephan W."/>
            <person name="Strausberg R.L."/>
            <person name="Strempel S."/>
            <person name="Sturgill D."/>
            <person name="Sutton G."/>
            <person name="Sutton G.G."/>
            <person name="Tao W."/>
            <person name="Teichmann S."/>
            <person name="Tobari Y.N."/>
            <person name="Tomimura Y."/>
            <person name="Tsolas J.M."/>
            <person name="Valente V.L."/>
            <person name="Venter E."/>
            <person name="Venter J.C."/>
            <person name="Vicario S."/>
            <person name="Vieira F.G."/>
            <person name="Vilella A.J."/>
            <person name="Villasante A."/>
            <person name="Walenz B."/>
            <person name="Wang J."/>
            <person name="Wasserman M."/>
            <person name="Watts T."/>
            <person name="Wilson D."/>
            <person name="Wilson R.K."/>
            <person name="Wing R.A."/>
            <person name="Wolfner M.F."/>
            <person name="Wong A."/>
            <person name="Wong G.K."/>
            <person name="Wu C.I."/>
            <person name="Wu G."/>
            <person name="Yamamoto D."/>
            <person name="Yang H.P."/>
            <person name="Yang S.P."/>
            <person name="Yorke J.A."/>
            <person name="Yoshida K."/>
            <person name="Zdobnov E."/>
            <person name="Zhang P."/>
            <person name="Zhang Y."/>
            <person name="Zimin A.V."/>
            <person name="Baldwin J."/>
            <person name="Abdouelleil A."/>
            <person name="Abdulkadir J."/>
            <person name="Abebe A."/>
            <person name="Abera B."/>
            <person name="Abreu J."/>
            <person name="Acer S.C."/>
            <person name="Aftuck L."/>
            <person name="Alexander A."/>
            <person name="An P."/>
            <person name="Anderson E."/>
            <person name="Anderson S."/>
            <person name="Arachi H."/>
            <person name="Azer M."/>
            <person name="Bachantsang P."/>
            <person name="Barry A."/>
            <person name="Bayul T."/>
            <person name="Berlin A."/>
            <person name="Bessette D."/>
            <person name="Bloom T."/>
            <person name="Blye J."/>
            <person name="Boguslavskiy L."/>
            <person name="Bonnet C."/>
            <person name="Boukhgalter B."/>
            <person name="Bourzgui I."/>
            <person name="Brown A."/>
            <person name="Cahill P."/>
            <person name="Channer S."/>
            <person name="Cheshatsang Y."/>
            <person name="Chuda L."/>
            <person name="Citroen M."/>
            <person name="Collymore A."/>
            <person name="Cooke P."/>
            <person name="Costello M."/>
            <person name="D'Aco K."/>
            <person name="Daza R."/>
            <person name="De Haan G."/>
            <person name="DeGray S."/>
            <person name="DeMaso C."/>
            <person name="Dhargay N."/>
            <person name="Dooley K."/>
            <person name="Dooley E."/>
            <person name="Doricent M."/>
            <person name="Dorje P."/>
            <person name="Dorjee K."/>
            <person name="Dupes A."/>
            <person name="Elong R."/>
            <person name="Falk J."/>
            <person name="Farina A."/>
            <person name="Faro S."/>
            <person name="Ferguson D."/>
            <person name="Fisher S."/>
            <person name="Foley C.D."/>
            <person name="Franke A."/>
            <person name="Friedrich D."/>
            <person name="Gadbois L."/>
            <person name="Gearin G."/>
            <person name="Gearin C.R."/>
            <person name="Giannoukos G."/>
            <person name="Goode T."/>
            <person name="Graham J."/>
            <person name="Grandbois E."/>
            <person name="Grewal S."/>
            <person name="Gyaltsen K."/>
            <person name="Hafez N."/>
            <person name="Hagos B."/>
            <person name="Hall J."/>
            <person name="Henson C."/>
            <person name="Hollinger A."/>
            <person name="Honan T."/>
            <person name="Huard M.D."/>
            <person name="Hughes L."/>
            <person name="Hurhula B."/>
            <person name="Husby M.E."/>
            <person name="Kamat A."/>
            <person name="Kanga B."/>
            <person name="Kashin S."/>
            <person name="Khazanovich D."/>
            <person name="Kisner P."/>
            <person name="Lance K."/>
            <person name="Lara M."/>
            <person name="Lee W."/>
            <person name="Lennon N."/>
            <person name="Letendre F."/>
            <person name="LeVine R."/>
            <person name="Lipovsky A."/>
            <person name="Liu X."/>
            <person name="Liu J."/>
            <person name="Liu S."/>
            <person name="Lokyitsang T."/>
            <person name="Lokyitsang Y."/>
            <person name="Lubonja R."/>
            <person name="Lui A."/>
            <person name="MacDonald P."/>
            <person name="Magnisalis V."/>
            <person name="Maru K."/>
            <person name="Matthews C."/>
            <person name="McCusker W."/>
            <person name="McDonough S."/>
            <person name="Mehta T."/>
            <person name="Meldrim J."/>
            <person name="Meneus L."/>
            <person name="Mihai O."/>
            <person name="Mihalev A."/>
            <person name="Mihova T."/>
            <person name="Mittelman R."/>
            <person name="Mlenga V."/>
            <person name="Montmayeur A."/>
            <person name="Mulrain L."/>
            <person name="Navidi A."/>
            <person name="Naylor J."/>
            <person name="Negash T."/>
            <person name="Nguyen T."/>
            <person name="Nguyen N."/>
            <person name="Nicol R."/>
            <person name="Norbu C."/>
            <person name="Norbu N."/>
            <person name="Novod N."/>
            <person name="O'Neill B."/>
            <person name="Osman S."/>
            <person name="Markiewicz E."/>
            <person name="Oyono O.L."/>
            <person name="Patti C."/>
            <person name="Phunkhang P."/>
            <person name="Pierre F."/>
            <person name="Priest M."/>
            <person name="Raghuraman S."/>
            <person name="Rege F."/>
            <person name="Reyes R."/>
            <person name="Rise C."/>
            <person name="Rogov P."/>
            <person name="Ross K."/>
            <person name="Ryan E."/>
            <person name="Settipalli S."/>
            <person name="Shea T."/>
            <person name="Sherpa N."/>
            <person name="Shi L."/>
            <person name="Shih D."/>
            <person name="Sparrow T."/>
            <person name="Spaulding J."/>
            <person name="Stalker J."/>
            <person name="Stange-Thomann N."/>
            <person name="Stavropoulos S."/>
            <person name="Stone C."/>
            <person name="Strader C."/>
            <person name="Tesfaye S."/>
            <person name="Thomson T."/>
            <person name="Thoulutsang Y."/>
            <person name="Thoulutsang D."/>
            <person name="Topham K."/>
            <person name="Topping I."/>
            <person name="Tsamla T."/>
            <person name="Vassiliev H."/>
            <person name="Vo A."/>
            <person name="Wangchuk T."/>
            <person name="Wangdi T."/>
            <person name="Weiand M."/>
            <person name="Wilkinson J."/>
            <person name="Wilson A."/>
            <person name="Yadav S."/>
            <person name="Young G."/>
            <person name="Yu Q."/>
            <person name="Zembek L."/>
            <person name="Zhong D."/>
            <person name="Zimmer A."/>
            <person name="Zwirko Z."/>
            <person name="Jaffe D.B."/>
            <person name="Alvarez P."/>
            <person name="Brockman W."/>
            <person name="Butler J."/>
            <person name="Chin C."/>
            <person name="Gnerre S."/>
            <person name="Grabherr M."/>
            <person name="Kleber M."/>
            <person name="Mauceli E."/>
            <person name="MacCallum I."/>
        </authorList>
    </citation>
    <scope>NUCLEOTIDE SEQUENCE [LARGE SCALE GENOMIC DNA]</scope>
    <source>
        <strain evidence="15">Tucson 14024-0371.13</strain>
    </source>
</reference>
<dbReference type="HOGENOM" id="CLU_019988_3_0_1"/>
<keyword evidence="15" id="KW-1185">Reference proteome</keyword>
<dbReference type="Proteomes" id="UP000007801">
    <property type="component" value="Unassembled WGS sequence"/>
</dbReference>
<evidence type="ECO:0000256" key="10">
    <source>
        <dbReference type="RuleBase" id="RU364018"/>
    </source>
</evidence>
<evidence type="ECO:0000256" key="11">
    <source>
        <dbReference type="RuleBase" id="RU366052"/>
    </source>
</evidence>
<dbReference type="SMR" id="B3MR25"/>
<dbReference type="SUPFAM" id="SSF49447">
    <property type="entry name" value="Second domain of Mu2 adaptin subunit (ap50) of ap2 adaptor"/>
    <property type="match status" value="1"/>
</dbReference>
<keyword evidence="7 10" id="KW-0333">Golgi apparatus</keyword>
<dbReference type="Pfam" id="PF00928">
    <property type="entry name" value="Adap_comp_sub"/>
    <property type="match status" value="1"/>
</dbReference>
<dbReference type="Gene3D" id="2.60.40.1170">
    <property type="entry name" value="Mu homology domain, subdomain B"/>
    <property type="match status" value="1"/>
</dbReference>
<feature type="domain" description="MHD" evidence="13">
    <location>
        <begin position="290"/>
        <end position="531"/>
    </location>
</feature>
<evidence type="ECO:0000256" key="6">
    <source>
        <dbReference type="ARBA" id="ARBA00022927"/>
    </source>
</evidence>
<dbReference type="CDD" id="cd09254">
    <property type="entry name" value="AP_delta-COPI_MHD"/>
    <property type="match status" value="1"/>
</dbReference>
<sequence length="531" mass="58175">MVLIAAAVCTKNGKVILSRQFVEMTKARIEGLLAAFPKLMTAGKQHTYVETDSVRYVYQPMEKLYMLLITTKASNILEDLETLRLFSKVIPEYSHSLDEKEIVDNAFNLIFAFDEIVALGYRESVNLAQIKTFVEMDSHEEKVYQAVRQTQEREARQKMREKAKELQRQRMEASKRGGPSMGGMGGRSGGFSSDSFGSSSVSSSSGVSSSTIGMASIEVDTKSKVAAKPTSRNALKLGGKSKDVDSFVDQLKSEGEKIANLAPAASSGSSGAASSASAAAKAAISADIHRESVHLKIEDKLVVRLGRDGGVQQFENSGLLTLRISDEAYGRILLKLSPNHTQGLQLQTHPNVDKELFKTRTMIGLKNLAKPFPLNTDVGVLKWRFVSQDESAIPLTINCWPSDNGEGGCDVNIEYELEAQQLELQDVAIVIPLPMNVQPSVAEYDGTYNYDSRKHVLQWHIPIIDAANKSGSMEFSCNASIPGDFFPLQVSFVSKTPYAGISAQDVVQVDSEVAVKYSSESILFVEKYEIV</sequence>
<dbReference type="CTD" id="45250"/>
<keyword evidence="5 10" id="KW-0931">ER-Golgi transport</keyword>
<dbReference type="InterPro" id="IPR027059">
    <property type="entry name" value="Coatomer_dsu"/>
</dbReference>
<dbReference type="STRING" id="7217.B3MR25"/>
<dbReference type="InterPro" id="IPR011012">
    <property type="entry name" value="Longin-like_dom_sf"/>
</dbReference>
<dbReference type="Pfam" id="PF01217">
    <property type="entry name" value="Clat_adaptor_s"/>
    <property type="match status" value="1"/>
</dbReference>
<dbReference type="FunFam" id="3.30.450.60:FF:000003">
    <property type="entry name" value="Coatomer subunit delta"/>
    <property type="match status" value="1"/>
</dbReference>
<dbReference type="FunFam" id="2.60.40.1170:FF:000007">
    <property type="entry name" value="Coatomer subunit delta"/>
    <property type="match status" value="1"/>
</dbReference>
<evidence type="ECO:0000256" key="4">
    <source>
        <dbReference type="ARBA" id="ARBA00022490"/>
    </source>
</evidence>
<dbReference type="EMBL" id="CH902622">
    <property type="protein sequence ID" value="EDV34230.2"/>
    <property type="molecule type" value="Genomic_DNA"/>
</dbReference>
<feature type="compositionally biased region" description="Basic and acidic residues" evidence="12">
    <location>
        <begin position="153"/>
        <end position="175"/>
    </location>
</feature>
<comment type="subcellular location">
    <subcellularLocation>
        <location evidence="10 11">Cytoplasm</location>
    </subcellularLocation>
    <subcellularLocation>
        <location evidence="10 11">Cytoplasmic vesicle</location>
        <location evidence="10 11">COPI-coated vesicle membrane</location>
        <topology evidence="10 11">Peripheral membrane protein</topology>
        <orientation evidence="10 11">Cytoplasmic side</orientation>
    </subcellularLocation>
    <subcellularLocation>
        <location evidence="10 11">Golgi apparatus membrane</location>
        <topology evidence="10 11">Peripheral membrane protein</topology>
        <orientation evidence="10 11">Cytoplasmic side</orientation>
    </subcellularLocation>
</comment>
<proteinExistence type="inferred from homology"/>
<dbReference type="InterPro" id="IPR036168">
    <property type="entry name" value="AP2_Mu_C_sf"/>
</dbReference>
<evidence type="ECO:0000256" key="9">
    <source>
        <dbReference type="ARBA" id="ARBA00023329"/>
    </source>
</evidence>
<name>B3MR25_DROAN</name>
<dbReference type="SUPFAM" id="SSF64356">
    <property type="entry name" value="SNARE-like"/>
    <property type="match status" value="1"/>
</dbReference>
<evidence type="ECO:0000313" key="15">
    <source>
        <dbReference type="Proteomes" id="UP000007801"/>
    </source>
</evidence>
<dbReference type="GeneID" id="6503766"/>
<keyword evidence="8 10" id="KW-0472">Membrane</keyword>
<dbReference type="PANTHER" id="PTHR10121:SF0">
    <property type="entry name" value="COATOMER SUBUNIT DELTA"/>
    <property type="match status" value="1"/>
</dbReference>
<dbReference type="OrthoDB" id="10266042at2759"/>
<feature type="compositionally biased region" description="Low complexity" evidence="12">
    <location>
        <begin position="190"/>
        <end position="209"/>
    </location>
</feature>
<dbReference type="Gene3D" id="3.30.450.60">
    <property type="match status" value="1"/>
</dbReference>
<dbReference type="eggNOG" id="KOG2635">
    <property type="taxonomic scope" value="Eukaryota"/>
</dbReference>
<dbReference type="PROSITE" id="PS51072">
    <property type="entry name" value="MHD"/>
    <property type="match status" value="1"/>
</dbReference>
<dbReference type="AlphaFoldDB" id="B3MR25"/>
<keyword evidence="3 10" id="KW-0813">Transport</keyword>
<dbReference type="GO" id="GO:0006890">
    <property type="term" value="P:retrograde vesicle-mediated transport, Golgi to endoplasmic reticulum"/>
    <property type="evidence" value="ECO:0007669"/>
    <property type="project" value="UniProtKB-UniRule"/>
</dbReference>
<keyword evidence="9 10" id="KW-0968">Cytoplasmic vesicle</keyword>
<dbReference type="KEGG" id="dan:6503766"/>
<dbReference type="PANTHER" id="PTHR10121">
    <property type="entry name" value="COATOMER SUBUNIT DELTA"/>
    <property type="match status" value="1"/>
</dbReference>
<dbReference type="GO" id="GO:0000139">
    <property type="term" value="C:Golgi membrane"/>
    <property type="evidence" value="ECO:0007669"/>
    <property type="project" value="UniProtKB-SubCell"/>
</dbReference>
<dbReference type="InterPro" id="IPR028565">
    <property type="entry name" value="MHD"/>
</dbReference>
<evidence type="ECO:0000256" key="8">
    <source>
        <dbReference type="ARBA" id="ARBA00023136"/>
    </source>
</evidence>
<evidence type="ECO:0000256" key="3">
    <source>
        <dbReference type="ARBA" id="ARBA00022448"/>
    </source>
</evidence>
<dbReference type="FunCoup" id="B3MR25">
    <property type="interactions" value="1874"/>
</dbReference>
<dbReference type="GO" id="GO:0010883">
    <property type="term" value="P:regulation of lipid storage"/>
    <property type="evidence" value="ECO:0007669"/>
    <property type="project" value="EnsemblMetazoa"/>
</dbReference>
<dbReference type="GO" id="GO:0051645">
    <property type="term" value="P:Golgi localization"/>
    <property type="evidence" value="ECO:0007669"/>
    <property type="project" value="TreeGrafter"/>
</dbReference>
<accession>B3MR25</accession>
<dbReference type="GO" id="GO:0035158">
    <property type="term" value="P:regulation of tube diameter, open tracheal system"/>
    <property type="evidence" value="ECO:0007669"/>
    <property type="project" value="EnsemblMetazoa"/>
</dbReference>
<dbReference type="InParanoid" id="B3MR25"/>
<organism evidence="14 15">
    <name type="scientific">Drosophila ananassae</name>
    <name type="common">Fruit fly</name>
    <dbReference type="NCBI Taxonomy" id="7217"/>
    <lineage>
        <taxon>Eukaryota</taxon>
        <taxon>Metazoa</taxon>
        <taxon>Ecdysozoa</taxon>
        <taxon>Arthropoda</taxon>
        <taxon>Hexapoda</taxon>
        <taxon>Insecta</taxon>
        <taxon>Pterygota</taxon>
        <taxon>Neoptera</taxon>
        <taxon>Endopterygota</taxon>
        <taxon>Diptera</taxon>
        <taxon>Brachycera</taxon>
        <taxon>Muscomorpha</taxon>
        <taxon>Ephydroidea</taxon>
        <taxon>Drosophilidae</taxon>
        <taxon>Drosophila</taxon>
        <taxon>Sophophora</taxon>
    </lineage>
</organism>
<dbReference type="GO" id="GO:0006888">
    <property type="term" value="P:endoplasmic reticulum to Golgi vesicle-mediated transport"/>
    <property type="evidence" value="ECO:0007669"/>
    <property type="project" value="TreeGrafter"/>
</dbReference>
<protein>
    <recommendedName>
        <fullName evidence="10">Coatomer subunit delta</fullName>
    </recommendedName>
</protein>
<dbReference type="GO" id="GO:0007436">
    <property type="term" value="P:larval salivary gland morphogenesis"/>
    <property type="evidence" value="ECO:0007669"/>
    <property type="project" value="EnsemblMetazoa"/>
</dbReference>
<dbReference type="GO" id="GO:0030126">
    <property type="term" value="C:COPI vesicle coat"/>
    <property type="evidence" value="ECO:0007669"/>
    <property type="project" value="UniProtKB-UniRule"/>
</dbReference>
<comment type="similarity">
    <text evidence="1 10">Belongs to the adaptor complexes medium subunit family. Delta-COP subfamily.</text>
</comment>
<feature type="region of interest" description="Disordered" evidence="12">
    <location>
        <begin position="153"/>
        <end position="209"/>
    </location>
</feature>
<dbReference type="CDD" id="cd14830">
    <property type="entry name" value="Delta_COP_N"/>
    <property type="match status" value="1"/>
</dbReference>
<evidence type="ECO:0000313" key="14">
    <source>
        <dbReference type="EMBL" id="EDV34230.2"/>
    </source>
</evidence>